<gene>
    <name evidence="2" type="ORF">TCE0_013f00897</name>
</gene>
<dbReference type="Proteomes" id="UP000053095">
    <property type="component" value="Unassembled WGS sequence"/>
</dbReference>
<evidence type="ECO:0000313" key="2">
    <source>
        <dbReference type="EMBL" id="GAM33761.1"/>
    </source>
</evidence>
<organism evidence="2 3">
    <name type="scientific">Talaromyces pinophilus</name>
    <name type="common">Penicillium pinophilum</name>
    <dbReference type="NCBI Taxonomy" id="128442"/>
    <lineage>
        <taxon>Eukaryota</taxon>
        <taxon>Fungi</taxon>
        <taxon>Dikarya</taxon>
        <taxon>Ascomycota</taxon>
        <taxon>Pezizomycotina</taxon>
        <taxon>Eurotiomycetes</taxon>
        <taxon>Eurotiomycetidae</taxon>
        <taxon>Eurotiales</taxon>
        <taxon>Trichocomaceae</taxon>
        <taxon>Talaromyces</taxon>
        <taxon>Talaromyces sect. Talaromyces</taxon>
    </lineage>
</organism>
<dbReference type="Gene3D" id="2.120.10.70">
    <property type="entry name" value="Fucose-specific lectin"/>
    <property type="match status" value="1"/>
</dbReference>
<keyword evidence="3" id="KW-1185">Reference proteome</keyword>
<reference evidence="3" key="1">
    <citation type="journal article" date="2015" name="Genome Announc.">
        <title>Draft genome sequence of Talaromyces cellulolyticus strain Y-94, a source of lignocellulosic biomass-degrading enzymes.</title>
        <authorList>
            <person name="Fujii T."/>
            <person name="Koike H."/>
            <person name="Sawayama S."/>
            <person name="Yano S."/>
            <person name="Inoue H."/>
        </authorList>
    </citation>
    <scope>NUCLEOTIDE SEQUENCE [LARGE SCALE GENOMIC DNA]</scope>
    <source>
        <strain evidence="3">Y-94</strain>
    </source>
</reference>
<feature type="compositionally biased region" description="Basic and acidic residues" evidence="1">
    <location>
        <begin position="276"/>
        <end position="293"/>
    </location>
</feature>
<protein>
    <submittedName>
        <fullName evidence="2">Uncharacterized protein</fullName>
    </submittedName>
</protein>
<dbReference type="AlphaFoldDB" id="A0A698XKQ8"/>
<name>A0A698XKQ8_TALPI</name>
<accession>A0A698XKQ8</accession>
<proteinExistence type="predicted"/>
<evidence type="ECO:0000256" key="1">
    <source>
        <dbReference type="SAM" id="MobiDB-lite"/>
    </source>
</evidence>
<sequence>MDFTAQDLVYYLSAAAGAMSQDHMQHGIYLVYEEDGELIEKLWTGSEIKDQVLIAENRLVFCVDAQDFLRCHEYNPDDEEWSEVVLNGGQAEEHGILIPPNSKLSGCFTSKGGQILFFQSSSGDLQGIVIEDNSKWEYLQDPIPAKPLDGTPHSVIATSTDQNIGLFYLSRVDNRMHHLFTEGTAEWHDTILQAPEINDSVANFVVIPRDDGRFETILLVTDKIVRIDAEGLKIDMGNVVDGQFVPTSSKECIIESISLVKKGIEAVASSKVAGPQKDKSKDKNEKDKKDGTK</sequence>
<dbReference type="EMBL" id="DF933809">
    <property type="protein sequence ID" value="GAM33761.1"/>
    <property type="molecule type" value="Genomic_DNA"/>
</dbReference>
<evidence type="ECO:0000313" key="3">
    <source>
        <dbReference type="Proteomes" id="UP000053095"/>
    </source>
</evidence>
<feature type="region of interest" description="Disordered" evidence="1">
    <location>
        <begin position="270"/>
        <end position="293"/>
    </location>
</feature>
<dbReference type="SUPFAM" id="SSF89372">
    <property type="entry name" value="Fucose-specific lectin"/>
    <property type="match status" value="1"/>
</dbReference>